<gene>
    <name evidence="1" type="ORF">H1P_180025</name>
</gene>
<evidence type="ECO:0000313" key="2">
    <source>
        <dbReference type="Proteomes" id="UP000320055"/>
    </source>
</evidence>
<dbReference type="AlphaFoldDB" id="A0A563VNY5"/>
<reference evidence="1 2" key="1">
    <citation type="submission" date="2019-01" db="EMBL/GenBank/DDBJ databases">
        <authorList>
            <person name="Brito A."/>
        </authorList>
    </citation>
    <scope>NUCLEOTIDE SEQUENCE [LARGE SCALE GENOMIC DNA]</scope>
    <source>
        <strain evidence="1">1</strain>
    </source>
</reference>
<organism evidence="1 2">
    <name type="scientific">Hyella patelloides LEGE 07179</name>
    <dbReference type="NCBI Taxonomy" id="945734"/>
    <lineage>
        <taxon>Bacteria</taxon>
        <taxon>Bacillati</taxon>
        <taxon>Cyanobacteriota</taxon>
        <taxon>Cyanophyceae</taxon>
        <taxon>Pleurocapsales</taxon>
        <taxon>Hyellaceae</taxon>
        <taxon>Hyella</taxon>
    </lineage>
</organism>
<keyword evidence="2" id="KW-1185">Reference proteome</keyword>
<dbReference type="Proteomes" id="UP000320055">
    <property type="component" value="Unassembled WGS sequence"/>
</dbReference>
<name>A0A563VNY5_9CYAN</name>
<evidence type="ECO:0000313" key="1">
    <source>
        <dbReference type="EMBL" id="VEP13043.1"/>
    </source>
</evidence>
<protein>
    <submittedName>
        <fullName evidence="1">Uncharacterized protein</fullName>
    </submittedName>
</protein>
<sequence>MTPEEEKELTEHINAIAQILYRQAKPEQIETLAKIEETVREQILEHISPKIGIFLAKKEQEQM</sequence>
<accession>A0A563VNY5</accession>
<proteinExistence type="predicted"/>
<dbReference type="EMBL" id="CAACVJ010000090">
    <property type="protein sequence ID" value="VEP13043.1"/>
    <property type="molecule type" value="Genomic_DNA"/>
</dbReference>